<reference evidence="3 4" key="1">
    <citation type="submission" date="2024-04" db="EMBL/GenBank/DDBJ databases">
        <title>Kosakonia calanthae sp. nov., a halophilic bacterium isolated from leaves of Calanthe tiplacata.</title>
        <authorList>
            <person name="Wu P."/>
        </authorList>
    </citation>
    <scope>NUCLEOTIDE SEQUENCE [LARGE SCALE GENOMIC DNA]</scope>
    <source>
        <strain evidence="3 4">BYX6</strain>
    </source>
</reference>
<evidence type="ECO:0000313" key="4">
    <source>
        <dbReference type="Proteomes" id="UP001466893"/>
    </source>
</evidence>
<dbReference type="InterPro" id="IPR015424">
    <property type="entry name" value="PyrdxlP-dep_Trfase"/>
</dbReference>
<organism evidence="3 4">
    <name type="scientific">Kosakonia calanthes</name>
    <dbReference type="NCBI Taxonomy" id="3139408"/>
    <lineage>
        <taxon>Bacteria</taxon>
        <taxon>Pseudomonadati</taxon>
        <taxon>Pseudomonadota</taxon>
        <taxon>Gammaproteobacteria</taxon>
        <taxon>Enterobacterales</taxon>
        <taxon>Enterobacteriaceae</taxon>
        <taxon>Kosakonia</taxon>
    </lineage>
</organism>
<dbReference type="InterPro" id="IPR015422">
    <property type="entry name" value="PyrdxlP-dep_Trfase_small"/>
</dbReference>
<evidence type="ECO:0000313" key="3">
    <source>
        <dbReference type="EMBL" id="WZV99849.1"/>
    </source>
</evidence>
<dbReference type="InterPro" id="IPR015421">
    <property type="entry name" value="PyrdxlP-dep_Trfase_major"/>
</dbReference>
<dbReference type="CDD" id="cd00616">
    <property type="entry name" value="AHBA_syn"/>
    <property type="match status" value="1"/>
</dbReference>
<name>A0ABZ3B933_9ENTR</name>
<dbReference type="SUPFAM" id="SSF53383">
    <property type="entry name" value="PLP-dependent transferases"/>
    <property type="match status" value="1"/>
</dbReference>
<dbReference type="Proteomes" id="UP001466893">
    <property type="component" value="Chromosome"/>
</dbReference>
<dbReference type="PANTHER" id="PTHR30244:SF30">
    <property type="entry name" value="BLR5990 PROTEIN"/>
    <property type="match status" value="1"/>
</dbReference>
<dbReference type="Gene3D" id="3.90.1150.10">
    <property type="entry name" value="Aspartate Aminotransferase, domain 1"/>
    <property type="match status" value="1"/>
</dbReference>
<keyword evidence="1 2" id="KW-0663">Pyridoxal phosphate</keyword>
<sequence length="383" mass="42414">MKINSIIEFVRDVYNTSEFIPLHAPTFLGNEKSYVLDTLNSTFVSSVGKFVDDFEHKMEAYTGTARAVATVNGTAALNAALYLAGVKRGDLVITQALTFVATCNALYHLGAEPVFLDVSRVSLGLSPVAMENWLAENAELTEQGAIHRITQQVIRAAVPMHTFGHPVELDELIAVCNKWNIALVEDAAESLGSFYNGQHTGTLGEYGALSFNGNKIITTGGGGMVLCKTAELGVRAKHVTTTAKVPHPYEFYHDEPGFNYRMPNLNAALGCGQMEMLEAFLQQKRNLAERYDIFFAGSEYHFVKEPAYAKSNYWLNAVICADGDSRDELLLQMNNAKVMARPIWKLMHRLPMFAQAMRDDLEQSEYIEARLVNLPSSPSERLS</sequence>
<dbReference type="NCBIfam" id="TIGR04181">
    <property type="entry name" value="NHT_00031"/>
    <property type="match status" value="1"/>
</dbReference>
<accession>A0ABZ3B933</accession>
<dbReference type="EMBL" id="CP151800">
    <property type="protein sequence ID" value="WZV99849.1"/>
    <property type="molecule type" value="Genomic_DNA"/>
</dbReference>
<gene>
    <name evidence="3" type="ORF">AAEY27_08220</name>
</gene>
<dbReference type="GO" id="GO:0008483">
    <property type="term" value="F:transaminase activity"/>
    <property type="evidence" value="ECO:0007669"/>
    <property type="project" value="UniProtKB-KW"/>
</dbReference>
<comment type="similarity">
    <text evidence="2">Belongs to the DegT/DnrJ/EryC1 family.</text>
</comment>
<keyword evidence="4" id="KW-1185">Reference proteome</keyword>
<dbReference type="PANTHER" id="PTHR30244">
    <property type="entry name" value="TRANSAMINASE"/>
    <property type="match status" value="1"/>
</dbReference>
<evidence type="ECO:0000256" key="2">
    <source>
        <dbReference type="RuleBase" id="RU004508"/>
    </source>
</evidence>
<dbReference type="Gene3D" id="3.40.640.10">
    <property type="entry name" value="Type I PLP-dependent aspartate aminotransferase-like (Major domain)"/>
    <property type="match status" value="1"/>
</dbReference>
<dbReference type="RefSeq" id="WP_342324533.1">
    <property type="nucleotide sequence ID" value="NZ_CP151800.1"/>
</dbReference>
<dbReference type="Pfam" id="PF01041">
    <property type="entry name" value="DegT_DnrJ_EryC1"/>
    <property type="match status" value="1"/>
</dbReference>
<proteinExistence type="inferred from homology"/>
<keyword evidence="3" id="KW-0032">Aminotransferase</keyword>
<dbReference type="InterPro" id="IPR000653">
    <property type="entry name" value="DegT/StrS_aminotransferase"/>
</dbReference>
<dbReference type="PIRSF" id="PIRSF000390">
    <property type="entry name" value="PLP_StrS"/>
    <property type="match status" value="1"/>
</dbReference>
<dbReference type="InterPro" id="IPR026385">
    <property type="entry name" value="LegC-like"/>
</dbReference>
<protein>
    <submittedName>
        <fullName evidence="3">LegC family aminotransferase</fullName>
    </submittedName>
</protein>
<evidence type="ECO:0000256" key="1">
    <source>
        <dbReference type="ARBA" id="ARBA00022898"/>
    </source>
</evidence>
<keyword evidence="3" id="KW-0808">Transferase</keyword>